<dbReference type="EMBL" id="BK032687">
    <property type="protein sequence ID" value="DAF55266.1"/>
    <property type="molecule type" value="Genomic_DNA"/>
</dbReference>
<reference evidence="1" key="1">
    <citation type="journal article" date="2021" name="Proc. Natl. Acad. Sci. U.S.A.">
        <title>A Catalog of Tens of Thousands of Viruses from Human Metagenomes Reveals Hidden Associations with Chronic Diseases.</title>
        <authorList>
            <person name="Tisza M.J."/>
            <person name="Buck C.B."/>
        </authorList>
    </citation>
    <scope>NUCLEOTIDE SEQUENCE</scope>
    <source>
        <strain evidence="1">CtZHD14</strain>
    </source>
</reference>
<organism evidence="1">
    <name type="scientific">Siphoviridae sp. ctZHD14</name>
    <dbReference type="NCBI Taxonomy" id="2827891"/>
    <lineage>
        <taxon>Viruses</taxon>
        <taxon>Duplodnaviria</taxon>
        <taxon>Heunggongvirae</taxon>
        <taxon>Uroviricota</taxon>
        <taxon>Caudoviricetes</taxon>
    </lineage>
</organism>
<evidence type="ECO:0000313" key="1">
    <source>
        <dbReference type="EMBL" id="DAF55266.1"/>
    </source>
</evidence>
<proteinExistence type="predicted"/>
<name>A0A8S5SXJ5_9CAUD</name>
<accession>A0A8S5SXJ5</accession>
<sequence>MRDRAAITRGFGVYPVMRHKAHFPHFVKYFLKNPYFRIIFFVENHKKDLTPTKT</sequence>
<protein>
    <submittedName>
        <fullName evidence="1">Uncharacterized protein</fullName>
    </submittedName>
</protein>